<evidence type="ECO:0000256" key="9">
    <source>
        <dbReference type="ARBA" id="ARBA00023136"/>
    </source>
</evidence>
<proteinExistence type="inferred from homology"/>
<keyword evidence="7" id="KW-0067">ATP-binding</keyword>
<dbReference type="SUPFAM" id="SSF52540">
    <property type="entry name" value="P-loop containing nucleoside triphosphate hydrolases"/>
    <property type="match status" value="2"/>
</dbReference>
<feature type="transmembrane region" description="Helical" evidence="12">
    <location>
        <begin position="1024"/>
        <end position="1049"/>
    </location>
</feature>
<dbReference type="EnsemblMetazoa" id="XM_038203499.1">
    <property type="protein sequence ID" value="XP_038059427.1"/>
    <property type="gene ID" value="LOC119730530"/>
</dbReference>
<dbReference type="Pfam" id="PF00664">
    <property type="entry name" value="ABC_membrane"/>
    <property type="match status" value="2"/>
</dbReference>
<dbReference type="InterPro" id="IPR000388">
    <property type="entry name" value="ABCC8/9"/>
</dbReference>
<sequence length="1580" mass="174749">MGEMAMLDPQWEWFCGRNSSDLSRSSGDWLGNTCFVDGLSVLPHAAFLVLSSLLLLVLGCCSGYRKIHTRYLIMHPGHELRWLLGAVTILVFGASIGEGILTDETYRAFGQATQPHLYIYGSTAFLASILALIYYHHMELWQSPAMSLLLLVYWLAAAGGEGIRMASLEYQKQIDFNVVRFDITVLLLVCFGLLFLIEVYGIIVKLFKCFGSASDEDLHEDLKNSNMRYMNYNVNLASYLSYWWVNWLLAVGYKKPIQIEDLGDIPTRHRARLNHQIFRRAFLEEKAKAQRKGKSPSLLKVYVKVYGWRILGAAVLKFIADVLALIGPLCVGGITSYVISIVYPTGEPQPQPHSVTITEYFANGFVLVAVLFLTSVSRLTCLQTNFHWTILESVNVRTALQTMVYEKALRLSTYATTGGKMTMGQITNHMSTDAMAVLYMFQTFHYLWAIPIQITMTLVLLYFQMGFAALLGFAVFILVVPIQLKVTQVLTQRQKDILGCSDKRLKQSNELLQGIKLLKLYAWEHIYGRAIEVVRKQELGFLRKINFALIVTMLLTSATPILVTLVAFGTYTALTGLPLTPDVTFSSLALFNQLGIPLFLLPISLAMTVNAVVSTNRLRKFLLAPEVEGNESALIDGEKLPVIKSANGQEANVEFRQPGEVTNGGKLSTHNTIGIQTGDDIELVSYGNNATDSNGNPGKEGVVNGAFIAPKDGDGLKPDIAVKITNGNFIWDPEGSTPVMSDINIEVPAGKLTMIIGQVGCGKSSLLSAILGEMTTLSGKVEINREKGSIAFAAQKPWLLNASLQDNVLFSKEMNRRRYKDVISACALKPDIDILPAGDQTEIGEKGINLSGGQKQRVSVARTMYSGRDIIILDDPLSALDVHVGRHLFDEGIVNWLLSNNQTVILVTHQLQYLSRADLIIEIKDGRVAAMGSLDDVIKADPETYSSWQQEVEEAEGAGSDSEQVVEAEEERQVLKRQLSKRESFVKQISKDEEKSGGKLIEKEEQARGSVSIKVYFYYLRSAGWGLVAFVLCMTGVTSALSIGNSFWLSAWSEAGLSNESATTTAEYLGGYAGLSISIIVGQIVSYSLLVIAALVAAKSLHQNMLRNIIQVPLRFFDTTPIGRVLNRFSTDTQLIDSRLSQTLNSLLQCFMQCLAAILVNTIVMPFFIVFIVPIAIGYYFLQKYFITTSRELQRIDSTSKSPIFAYFSESLGGLSTIRAYGDGKRFYDTLISRIDRNLGPYLYLQAANRWLGFRLDFIGSLIVLLAGLSTLVGALTFGVDPSLVGLGITYSLQVSGYLNWLVRNVAEAELQMNSVERVKFYTDVENEPYEGKEPASDWPLEGEIKFEDVSVRYAKDLDAVLKKVSLCFKKGEKVGICGRTGSGKSTLTLALLRVIDIFEGRVLIDDVDIMTVPLTTLRSKLSIIPQDPVLFTGSVRINLDPEMKKSDDDLWQALEIAQLKEVVSQLEGGLDAKVTEGGENFSVGQRQLFCLARAFLRKSRILIMDEATASIDLETDKILQSVVATAFADRTVLTIAHRIATIMDSDSILVLDDGHLAEYGSPSELLANENGMFTSLVKE</sequence>
<evidence type="ECO:0000256" key="1">
    <source>
        <dbReference type="ARBA" id="ARBA00004141"/>
    </source>
</evidence>
<dbReference type="PANTHER" id="PTHR24223">
    <property type="entry name" value="ATP-BINDING CASSETTE SUB-FAMILY C"/>
    <property type="match status" value="1"/>
</dbReference>
<dbReference type="FunFam" id="1.20.1560.10:FF:000006">
    <property type="entry name" value="ATP-binding cassette, sub-family C (CFTR/MRP), member 9"/>
    <property type="match status" value="1"/>
</dbReference>
<dbReference type="GeneID" id="119730530"/>
<feature type="domain" description="ABC transporter" evidence="13">
    <location>
        <begin position="722"/>
        <end position="950"/>
    </location>
</feature>
<keyword evidence="4 12" id="KW-0812">Transmembrane</keyword>
<feature type="domain" description="ABC transmembrane type-1" evidence="14">
    <location>
        <begin position="311"/>
        <end position="610"/>
    </location>
</feature>
<dbReference type="CDD" id="cd03250">
    <property type="entry name" value="ABCC_MRP_domain1"/>
    <property type="match status" value="1"/>
</dbReference>
<feature type="transmembrane region" description="Helical" evidence="12">
    <location>
        <begin position="545"/>
        <end position="574"/>
    </location>
</feature>
<keyword evidence="8 12" id="KW-1133">Transmembrane helix</keyword>
<dbReference type="InterPro" id="IPR011527">
    <property type="entry name" value="ABC1_TM_dom"/>
</dbReference>
<dbReference type="GO" id="GO:0005524">
    <property type="term" value="F:ATP binding"/>
    <property type="evidence" value="ECO:0007669"/>
    <property type="project" value="UniProtKB-KW"/>
</dbReference>
<dbReference type="Gene3D" id="1.20.1560.10">
    <property type="entry name" value="ABC transporter type 1, transmembrane domain"/>
    <property type="match status" value="2"/>
</dbReference>
<dbReference type="EnsemblMetazoa" id="XM_038203497.1">
    <property type="protein sequence ID" value="XP_038059425.1"/>
    <property type="gene ID" value="LOC119730530"/>
</dbReference>
<feature type="transmembrane region" description="Helical" evidence="12">
    <location>
        <begin position="117"/>
        <end position="135"/>
    </location>
</feature>
<feature type="transmembrane region" description="Helical" evidence="12">
    <location>
        <begin position="147"/>
        <end position="163"/>
    </location>
</feature>
<organism evidence="15 16">
    <name type="scientific">Patiria miniata</name>
    <name type="common">Bat star</name>
    <name type="synonym">Asterina miniata</name>
    <dbReference type="NCBI Taxonomy" id="46514"/>
    <lineage>
        <taxon>Eukaryota</taxon>
        <taxon>Metazoa</taxon>
        <taxon>Echinodermata</taxon>
        <taxon>Eleutherozoa</taxon>
        <taxon>Asterozoa</taxon>
        <taxon>Asteroidea</taxon>
        <taxon>Valvatacea</taxon>
        <taxon>Valvatida</taxon>
        <taxon>Asterinidae</taxon>
        <taxon>Patiria</taxon>
    </lineage>
</organism>
<dbReference type="GO" id="GO:0032991">
    <property type="term" value="C:protein-containing complex"/>
    <property type="evidence" value="ECO:0007669"/>
    <property type="project" value="UniProtKB-ARBA"/>
</dbReference>
<feature type="transmembrane region" description="Helical" evidence="12">
    <location>
        <begin position="1258"/>
        <end position="1278"/>
    </location>
</feature>
<feature type="transmembrane region" description="Helical" evidence="12">
    <location>
        <begin position="360"/>
        <end position="381"/>
    </location>
</feature>
<keyword evidence="6" id="KW-0547">Nucleotide-binding</keyword>
<dbReference type="CDD" id="cd03244">
    <property type="entry name" value="ABCC_MRP_domain2"/>
    <property type="match status" value="1"/>
</dbReference>
<feature type="transmembrane region" description="Helical" evidence="12">
    <location>
        <begin position="183"/>
        <end position="203"/>
    </location>
</feature>
<dbReference type="SUPFAM" id="SSF90123">
    <property type="entry name" value="ABC transporter transmembrane region"/>
    <property type="match status" value="2"/>
</dbReference>
<dbReference type="InterPro" id="IPR017871">
    <property type="entry name" value="ABC_transporter-like_CS"/>
</dbReference>
<evidence type="ECO:0000313" key="15">
    <source>
        <dbReference type="EnsemblMetazoa" id="XP_038059426.1"/>
    </source>
</evidence>
<dbReference type="OrthoDB" id="6500128at2759"/>
<comment type="subcellular location">
    <subcellularLocation>
        <location evidence="1">Membrane</location>
        <topology evidence="1">Multi-pass membrane protein</topology>
    </subcellularLocation>
</comment>
<evidence type="ECO:0000259" key="14">
    <source>
        <dbReference type="PROSITE" id="PS50929"/>
    </source>
</evidence>
<keyword evidence="3" id="KW-0813">Transport</keyword>
<dbReference type="GO" id="GO:0016887">
    <property type="term" value="F:ATP hydrolysis activity"/>
    <property type="evidence" value="ECO:0007669"/>
    <property type="project" value="InterPro"/>
</dbReference>
<keyword evidence="11" id="KW-0325">Glycoprotein</keyword>
<feature type="transmembrane region" description="Helical" evidence="12">
    <location>
        <begin position="318"/>
        <end position="340"/>
    </location>
</feature>
<dbReference type="RefSeq" id="XP_038059427.1">
    <property type="nucleotide sequence ID" value="XM_038203499.1"/>
</dbReference>
<dbReference type="FunFam" id="1.20.1560.10:FF:000010">
    <property type="entry name" value="Multidrug resistance-associated ABC transporter"/>
    <property type="match status" value="1"/>
</dbReference>
<dbReference type="CDD" id="cd18602">
    <property type="entry name" value="ABC_6TM_SUR1_D2_like"/>
    <property type="match status" value="1"/>
</dbReference>
<feature type="transmembrane region" description="Helical" evidence="12">
    <location>
        <begin position="1069"/>
        <end position="1098"/>
    </location>
</feature>
<name>A0A914A7M2_PATMI</name>
<protein>
    <submittedName>
        <fullName evidence="15">Uncharacterized protein</fullName>
    </submittedName>
</protein>
<evidence type="ECO:0000259" key="13">
    <source>
        <dbReference type="PROSITE" id="PS50893"/>
    </source>
</evidence>
<dbReference type="InterPro" id="IPR050173">
    <property type="entry name" value="ABC_transporter_C-like"/>
</dbReference>
<dbReference type="PROSITE" id="PS50893">
    <property type="entry name" value="ABC_TRANSPORTER_2"/>
    <property type="match status" value="2"/>
</dbReference>
<dbReference type="GO" id="GO:0140359">
    <property type="term" value="F:ABC-type transporter activity"/>
    <property type="evidence" value="ECO:0007669"/>
    <property type="project" value="InterPro"/>
</dbReference>
<dbReference type="InterPro" id="IPR003593">
    <property type="entry name" value="AAA+_ATPase"/>
</dbReference>
<dbReference type="FunFam" id="3.40.50.300:FF:000163">
    <property type="entry name" value="Multidrug resistance-associated protein member 4"/>
    <property type="match status" value="1"/>
</dbReference>
<dbReference type="RefSeq" id="XP_038059428.1">
    <property type="nucleotide sequence ID" value="XM_038203500.1"/>
</dbReference>
<dbReference type="Pfam" id="PF00005">
    <property type="entry name" value="ABC_tran"/>
    <property type="match status" value="2"/>
</dbReference>
<keyword evidence="16" id="KW-1185">Reference proteome</keyword>
<feature type="domain" description="ABC transporter" evidence="13">
    <location>
        <begin position="1345"/>
        <end position="1579"/>
    </location>
</feature>
<dbReference type="PRINTS" id="PR01092">
    <property type="entry name" value="SULFNYLUREAR"/>
</dbReference>
<dbReference type="InterPro" id="IPR027417">
    <property type="entry name" value="P-loop_NTPase"/>
</dbReference>
<evidence type="ECO:0000256" key="12">
    <source>
        <dbReference type="SAM" id="Phobius"/>
    </source>
</evidence>
<feature type="transmembrane region" description="Helical" evidence="12">
    <location>
        <begin position="1202"/>
        <end position="1222"/>
    </location>
</feature>
<dbReference type="PROSITE" id="PS00211">
    <property type="entry name" value="ABC_TRANSPORTER_1"/>
    <property type="match status" value="2"/>
</dbReference>
<comment type="similarity">
    <text evidence="2">Belongs to the ABC transporter superfamily. ABCC family. Conjugate transporter (TC 3.A.1.208) subfamily.</text>
</comment>
<feature type="transmembrane region" description="Helical" evidence="12">
    <location>
        <begin position="1154"/>
        <end position="1182"/>
    </location>
</feature>
<evidence type="ECO:0000256" key="7">
    <source>
        <dbReference type="ARBA" id="ARBA00022840"/>
    </source>
</evidence>
<dbReference type="FunFam" id="3.40.50.300:FF:002366">
    <property type="entry name" value="Uncharacterized protein"/>
    <property type="match status" value="1"/>
</dbReference>
<evidence type="ECO:0000256" key="2">
    <source>
        <dbReference type="ARBA" id="ARBA00009726"/>
    </source>
</evidence>
<dbReference type="InterPro" id="IPR003439">
    <property type="entry name" value="ABC_transporter-like_ATP-bd"/>
</dbReference>
<feature type="transmembrane region" description="Helical" evidence="12">
    <location>
        <begin position="436"/>
        <end position="454"/>
    </location>
</feature>
<feature type="transmembrane region" description="Helical" evidence="12">
    <location>
        <begin position="41"/>
        <end position="59"/>
    </location>
</feature>
<evidence type="ECO:0000256" key="10">
    <source>
        <dbReference type="ARBA" id="ARBA00023170"/>
    </source>
</evidence>
<dbReference type="RefSeq" id="XP_038059425.1">
    <property type="nucleotide sequence ID" value="XM_038203497.1"/>
</dbReference>
<dbReference type="InterPro" id="IPR036640">
    <property type="entry name" value="ABC1_TM_sf"/>
</dbReference>
<dbReference type="SMART" id="SM00382">
    <property type="entry name" value="AAA"/>
    <property type="match status" value="2"/>
</dbReference>
<dbReference type="PROSITE" id="PS50929">
    <property type="entry name" value="ABC_TM1F"/>
    <property type="match status" value="2"/>
</dbReference>
<evidence type="ECO:0000256" key="5">
    <source>
        <dbReference type="ARBA" id="ARBA00022737"/>
    </source>
</evidence>
<feature type="transmembrane region" description="Helical" evidence="12">
    <location>
        <begin position="594"/>
        <end position="613"/>
    </location>
</feature>
<dbReference type="Gene3D" id="3.40.50.300">
    <property type="entry name" value="P-loop containing nucleotide triphosphate hydrolases"/>
    <property type="match status" value="2"/>
</dbReference>
<dbReference type="EnsemblMetazoa" id="XM_038203498.1">
    <property type="protein sequence ID" value="XP_038059426.1"/>
    <property type="gene ID" value="LOC119730530"/>
</dbReference>
<keyword evidence="5" id="KW-0677">Repeat</keyword>
<evidence type="ECO:0000256" key="4">
    <source>
        <dbReference type="ARBA" id="ARBA00022692"/>
    </source>
</evidence>
<keyword evidence="9 12" id="KW-0472">Membrane</keyword>
<dbReference type="PANTHER" id="PTHR24223:SF461">
    <property type="entry name" value="ATP-BINDING CASSETTE SUB-FAMILY C MEMBER SUR"/>
    <property type="match status" value="1"/>
</dbReference>
<evidence type="ECO:0000256" key="8">
    <source>
        <dbReference type="ARBA" id="ARBA00022989"/>
    </source>
</evidence>
<feature type="transmembrane region" description="Helical" evidence="12">
    <location>
        <begin position="460"/>
        <end position="484"/>
    </location>
</feature>
<dbReference type="RefSeq" id="XP_038059426.1">
    <property type="nucleotide sequence ID" value="XM_038203498.1"/>
</dbReference>
<dbReference type="EnsemblMetazoa" id="XM_038203500.1">
    <property type="protein sequence ID" value="XP_038059428.1"/>
    <property type="gene ID" value="LOC119730530"/>
</dbReference>
<feature type="domain" description="ABC transmembrane type-1" evidence="14">
    <location>
        <begin position="1029"/>
        <end position="1311"/>
    </location>
</feature>
<evidence type="ECO:0000313" key="16">
    <source>
        <dbReference type="Proteomes" id="UP000887568"/>
    </source>
</evidence>
<keyword evidence="10" id="KW-0675">Receptor</keyword>
<dbReference type="GO" id="GO:0005886">
    <property type="term" value="C:plasma membrane"/>
    <property type="evidence" value="ECO:0007669"/>
    <property type="project" value="UniProtKB-ARBA"/>
</dbReference>
<evidence type="ECO:0000256" key="6">
    <source>
        <dbReference type="ARBA" id="ARBA00022741"/>
    </source>
</evidence>
<accession>A0A914A7M2</accession>
<dbReference type="GO" id="GO:0006813">
    <property type="term" value="P:potassium ion transport"/>
    <property type="evidence" value="ECO:0007669"/>
    <property type="project" value="InterPro"/>
</dbReference>
<evidence type="ECO:0000256" key="3">
    <source>
        <dbReference type="ARBA" id="ARBA00022448"/>
    </source>
</evidence>
<reference evidence="15" key="1">
    <citation type="submission" date="2022-11" db="UniProtKB">
        <authorList>
            <consortium name="EnsemblMetazoa"/>
        </authorList>
    </citation>
    <scope>IDENTIFICATION</scope>
</reference>
<evidence type="ECO:0000256" key="11">
    <source>
        <dbReference type="ARBA" id="ARBA00023180"/>
    </source>
</evidence>
<feature type="transmembrane region" description="Helical" evidence="12">
    <location>
        <begin position="80"/>
        <end position="97"/>
    </location>
</feature>
<dbReference type="OMA" id="FFWIGHY"/>
<dbReference type="Proteomes" id="UP000887568">
    <property type="component" value="Unplaced"/>
</dbReference>
<dbReference type="GO" id="GO:0008281">
    <property type="term" value="F:sulfonylurea receptor activity"/>
    <property type="evidence" value="ECO:0007669"/>
    <property type="project" value="InterPro"/>
</dbReference>